<dbReference type="PANTHER" id="PTHR43852:SF2">
    <property type="entry name" value="PROTEIN ADENYLYLTRANSFERASE MNTA"/>
    <property type="match status" value="1"/>
</dbReference>
<protein>
    <submittedName>
        <fullName evidence="2">Nucleotidyltransferase domain protein</fullName>
    </submittedName>
</protein>
<evidence type="ECO:0000313" key="3">
    <source>
        <dbReference type="Proteomes" id="UP000061809"/>
    </source>
</evidence>
<name>A0A0P0GIL2_9BACE</name>
<dbReference type="EMBL" id="CP012801">
    <property type="protein sequence ID" value="ALJ62420.1"/>
    <property type="molecule type" value="Genomic_DNA"/>
</dbReference>
<dbReference type="InterPro" id="IPR052930">
    <property type="entry name" value="TA_antitoxin_MntA"/>
</dbReference>
<evidence type="ECO:0000259" key="1">
    <source>
        <dbReference type="Pfam" id="PF18765"/>
    </source>
</evidence>
<dbReference type="RefSeq" id="WP_029328821.1">
    <property type="nucleotide sequence ID" value="NZ_CP012801.1"/>
</dbReference>
<feature type="domain" description="Polymerase beta nucleotidyltransferase" evidence="1">
    <location>
        <begin position="17"/>
        <end position="104"/>
    </location>
</feature>
<dbReference type="PATRIC" id="fig|246787.4.peg.5386"/>
<reference evidence="2 3" key="1">
    <citation type="journal article" date="2015" name="Science">
        <title>Genetic determinants of in vivo fitness and diet responsiveness in multiple human gut Bacteroides.</title>
        <authorList>
            <person name="Wu M."/>
            <person name="McNulty N.P."/>
            <person name="Rodionov D.A."/>
            <person name="Khoroshkin M.S."/>
            <person name="Griffin N.W."/>
            <person name="Cheng J."/>
            <person name="Latreille P."/>
            <person name="Kerstetter R.A."/>
            <person name="Terrapon N."/>
            <person name="Henrissat B."/>
            <person name="Osterman A.L."/>
            <person name="Gordon J.I."/>
        </authorList>
    </citation>
    <scope>NUCLEOTIDE SEQUENCE [LARGE SCALE GENOMIC DNA]</scope>
    <source>
        <strain evidence="2 3">WH2</strain>
    </source>
</reference>
<dbReference type="GeneID" id="66308814"/>
<accession>A0A0P0GIL2</accession>
<evidence type="ECO:0000313" key="2">
    <source>
        <dbReference type="EMBL" id="ALJ62420.1"/>
    </source>
</evidence>
<dbReference type="Proteomes" id="UP000061809">
    <property type="component" value="Chromosome"/>
</dbReference>
<dbReference type="InterPro" id="IPR041633">
    <property type="entry name" value="Polbeta"/>
</dbReference>
<gene>
    <name evidence="2" type="ORF">BcellWH2_05217</name>
</gene>
<dbReference type="AlphaFoldDB" id="A0A0P0GIL2"/>
<dbReference type="KEGG" id="bcel:BcellWH2_05217"/>
<sequence length="106" mass="11887">MNKILWQQYGLSEINGKRIIDVLSRFSEVQEAVLFGSRAKGNYNRGSDIDIAVKGTISKDVLSALLVAFDETVLPYFVDIVVYGHIKNLALKEHIDRIGICIYSVL</sequence>
<dbReference type="GO" id="GO:0016740">
    <property type="term" value="F:transferase activity"/>
    <property type="evidence" value="ECO:0007669"/>
    <property type="project" value="UniProtKB-KW"/>
</dbReference>
<keyword evidence="2" id="KW-0808">Transferase</keyword>
<organism evidence="2 3">
    <name type="scientific">Bacteroides cellulosilyticus</name>
    <dbReference type="NCBI Taxonomy" id="246787"/>
    <lineage>
        <taxon>Bacteria</taxon>
        <taxon>Pseudomonadati</taxon>
        <taxon>Bacteroidota</taxon>
        <taxon>Bacteroidia</taxon>
        <taxon>Bacteroidales</taxon>
        <taxon>Bacteroidaceae</taxon>
        <taxon>Bacteroides</taxon>
    </lineage>
</organism>
<dbReference type="PANTHER" id="PTHR43852">
    <property type="entry name" value="NUCLEOTIDYLTRANSFERASE"/>
    <property type="match status" value="1"/>
</dbReference>
<dbReference type="CDD" id="cd05403">
    <property type="entry name" value="NT_KNTase_like"/>
    <property type="match status" value="1"/>
</dbReference>
<dbReference type="InterPro" id="IPR043519">
    <property type="entry name" value="NT_sf"/>
</dbReference>
<proteinExistence type="predicted"/>
<dbReference type="Pfam" id="PF18765">
    <property type="entry name" value="Polbeta"/>
    <property type="match status" value="1"/>
</dbReference>
<dbReference type="SUPFAM" id="SSF81301">
    <property type="entry name" value="Nucleotidyltransferase"/>
    <property type="match status" value="1"/>
</dbReference>
<dbReference type="Gene3D" id="3.30.460.10">
    <property type="entry name" value="Beta Polymerase, domain 2"/>
    <property type="match status" value="1"/>
</dbReference>